<dbReference type="EMBL" id="ML732163">
    <property type="protein sequence ID" value="KAB8077915.1"/>
    <property type="molecule type" value="Genomic_DNA"/>
</dbReference>
<evidence type="ECO:0000313" key="1">
    <source>
        <dbReference type="EMBL" id="KAB8077915.1"/>
    </source>
</evidence>
<organism evidence="1 2">
    <name type="scientific">Aspergillus leporis</name>
    <dbReference type="NCBI Taxonomy" id="41062"/>
    <lineage>
        <taxon>Eukaryota</taxon>
        <taxon>Fungi</taxon>
        <taxon>Dikarya</taxon>
        <taxon>Ascomycota</taxon>
        <taxon>Pezizomycotina</taxon>
        <taxon>Eurotiomycetes</taxon>
        <taxon>Eurotiomycetidae</taxon>
        <taxon>Eurotiales</taxon>
        <taxon>Aspergillaceae</taxon>
        <taxon>Aspergillus</taxon>
        <taxon>Aspergillus subgen. Circumdati</taxon>
    </lineage>
</organism>
<dbReference type="Proteomes" id="UP000326565">
    <property type="component" value="Unassembled WGS sequence"/>
</dbReference>
<dbReference type="PANTHER" id="PTHR33112">
    <property type="entry name" value="DOMAIN PROTEIN, PUTATIVE-RELATED"/>
    <property type="match status" value="1"/>
</dbReference>
<dbReference type="PANTHER" id="PTHR33112:SF1">
    <property type="entry name" value="HETEROKARYON INCOMPATIBILITY DOMAIN-CONTAINING PROTEIN"/>
    <property type="match status" value="1"/>
</dbReference>
<accession>A0A5N5XCM8</accession>
<evidence type="ECO:0000313" key="2">
    <source>
        <dbReference type="Proteomes" id="UP000326565"/>
    </source>
</evidence>
<reference evidence="1 2" key="1">
    <citation type="submission" date="2019-04" db="EMBL/GenBank/DDBJ databases">
        <title>Friends and foes A comparative genomics study of 23 Aspergillus species from section Flavi.</title>
        <authorList>
            <consortium name="DOE Joint Genome Institute"/>
            <person name="Kjaerbolling I."/>
            <person name="Vesth T."/>
            <person name="Frisvad J.C."/>
            <person name="Nybo J.L."/>
            <person name="Theobald S."/>
            <person name="Kildgaard S."/>
            <person name="Isbrandt T."/>
            <person name="Kuo A."/>
            <person name="Sato A."/>
            <person name="Lyhne E.K."/>
            <person name="Kogle M.E."/>
            <person name="Wiebenga A."/>
            <person name="Kun R.S."/>
            <person name="Lubbers R.J."/>
            <person name="Makela M.R."/>
            <person name="Barry K."/>
            <person name="Chovatia M."/>
            <person name="Clum A."/>
            <person name="Daum C."/>
            <person name="Haridas S."/>
            <person name="He G."/>
            <person name="LaButti K."/>
            <person name="Lipzen A."/>
            <person name="Mondo S."/>
            <person name="Riley R."/>
            <person name="Salamov A."/>
            <person name="Simmons B.A."/>
            <person name="Magnuson J.K."/>
            <person name="Henrissat B."/>
            <person name="Mortensen U.H."/>
            <person name="Larsen T.O."/>
            <person name="Devries R.P."/>
            <person name="Grigoriev I.V."/>
            <person name="Machida M."/>
            <person name="Baker S.E."/>
            <person name="Andersen M.R."/>
        </authorList>
    </citation>
    <scope>NUCLEOTIDE SEQUENCE [LARGE SCALE GENOMIC DNA]</scope>
    <source>
        <strain evidence="1 2">CBS 151.66</strain>
    </source>
</reference>
<gene>
    <name evidence="1" type="ORF">BDV29DRAFT_153212</name>
</gene>
<proteinExistence type="predicted"/>
<dbReference type="AlphaFoldDB" id="A0A5N5XCM8"/>
<protein>
    <submittedName>
        <fullName evidence="1">Uncharacterized protein</fullName>
    </submittedName>
</protein>
<dbReference type="OrthoDB" id="4509532at2759"/>
<keyword evidence="2" id="KW-1185">Reference proteome</keyword>
<name>A0A5N5XCM8_9EURO</name>
<sequence length="201" mass="22701">MGDIYSGSYVTLVGLGGNDIDYGLLGVSGKRPPPGTLNTQGINTRGWTYQEAVPTTRLLLFFDSGMFYEGASNDEYRDGGEALALRDPERRSRSIFKVDPKREYPLHYRYQMLVDAYTKRVFTFESGIIHAFSGILNIHYGNDHYYELPFCAFDYALLRNAKTGTYTAKFLHMKKYFPHGPGPQSKAKLSSPDGTILLKLR</sequence>